<sequence>MGGETAPGQSPSFPGSVVVAIVGERQTWLYGKLAARKEKLKLLSQPVKLALRRSVASLSVAKAVNPAVSTPPATLAKLENKNSNKWTWKRFRSTSDGNLKAQSPANPKVRPLSPAELAAEFPNSAVATGQLSPGRRTVRRKAASVSLLKNQFPEVDDRFPVATVQKTLFVELNPVGSEIVSPPQIMEFEKSQSLKEATSILSAFDIPSYLDLVAENTRAAENSSVVHSSLAVEKTASISVLLNLSHQKLTEENRPLSQLVMITRFVSAKLETQG</sequence>
<evidence type="ECO:0000313" key="2">
    <source>
        <dbReference type="Proteomes" id="UP001211907"/>
    </source>
</evidence>
<proteinExistence type="predicted"/>
<keyword evidence="2" id="KW-1185">Reference proteome</keyword>
<organism evidence="1 2">
    <name type="scientific">Physocladia obscura</name>
    <dbReference type="NCBI Taxonomy" id="109957"/>
    <lineage>
        <taxon>Eukaryota</taxon>
        <taxon>Fungi</taxon>
        <taxon>Fungi incertae sedis</taxon>
        <taxon>Chytridiomycota</taxon>
        <taxon>Chytridiomycota incertae sedis</taxon>
        <taxon>Chytridiomycetes</taxon>
        <taxon>Chytridiales</taxon>
        <taxon>Chytriomycetaceae</taxon>
        <taxon>Physocladia</taxon>
    </lineage>
</organism>
<evidence type="ECO:0000313" key="1">
    <source>
        <dbReference type="EMBL" id="KAJ3124320.1"/>
    </source>
</evidence>
<dbReference type="Proteomes" id="UP001211907">
    <property type="component" value="Unassembled WGS sequence"/>
</dbReference>
<name>A0AAD5T422_9FUNG</name>
<comment type="caution">
    <text evidence="1">The sequence shown here is derived from an EMBL/GenBank/DDBJ whole genome shotgun (WGS) entry which is preliminary data.</text>
</comment>
<accession>A0AAD5T422</accession>
<gene>
    <name evidence="1" type="ORF">HK100_011279</name>
</gene>
<dbReference type="AlphaFoldDB" id="A0AAD5T422"/>
<dbReference type="EMBL" id="JADGJH010000679">
    <property type="protein sequence ID" value="KAJ3124320.1"/>
    <property type="molecule type" value="Genomic_DNA"/>
</dbReference>
<protein>
    <submittedName>
        <fullName evidence="1">Uncharacterized protein</fullName>
    </submittedName>
</protein>
<reference evidence="1" key="1">
    <citation type="submission" date="2020-05" db="EMBL/GenBank/DDBJ databases">
        <title>Phylogenomic resolution of chytrid fungi.</title>
        <authorList>
            <person name="Stajich J.E."/>
            <person name="Amses K."/>
            <person name="Simmons R."/>
            <person name="Seto K."/>
            <person name="Myers J."/>
            <person name="Bonds A."/>
            <person name="Quandt C.A."/>
            <person name="Barry K."/>
            <person name="Liu P."/>
            <person name="Grigoriev I."/>
            <person name="Longcore J.E."/>
            <person name="James T.Y."/>
        </authorList>
    </citation>
    <scope>NUCLEOTIDE SEQUENCE</scope>
    <source>
        <strain evidence="1">JEL0513</strain>
    </source>
</reference>